<dbReference type="Gene3D" id="3.40.50.720">
    <property type="entry name" value="NAD(P)-binding Rossmann-like Domain"/>
    <property type="match status" value="1"/>
</dbReference>
<dbReference type="NCBIfam" id="NF009492">
    <property type="entry name" value="PRK12853.1-3"/>
    <property type="match status" value="1"/>
</dbReference>
<dbReference type="EC" id="1.1.1.49" evidence="7"/>
<evidence type="ECO:0000313" key="11">
    <source>
        <dbReference type="Proteomes" id="UP000620670"/>
    </source>
</evidence>
<dbReference type="PANTHER" id="PTHR23429">
    <property type="entry name" value="GLUCOSE-6-PHOSPHATE 1-DEHYDROGENASE G6PD"/>
    <property type="match status" value="1"/>
</dbReference>
<dbReference type="SUPFAM" id="SSF51735">
    <property type="entry name" value="NAD(P)-binding Rossmann-fold domains"/>
    <property type="match status" value="1"/>
</dbReference>
<keyword evidence="4 7" id="KW-0521">NADP</keyword>
<comment type="pathway">
    <text evidence="1 7">Carbohydrate degradation; pentose phosphate pathway; D-ribulose 5-phosphate from D-glucose 6-phosphate (oxidative stage): step 1/3.</text>
</comment>
<dbReference type="HAMAP" id="MF_00966">
    <property type="entry name" value="G6PD"/>
    <property type="match status" value="1"/>
</dbReference>
<evidence type="ECO:0000259" key="9">
    <source>
        <dbReference type="Pfam" id="PF02781"/>
    </source>
</evidence>
<keyword evidence="5 7" id="KW-0560">Oxidoreductase</keyword>
<dbReference type="Gene3D" id="3.30.360.10">
    <property type="entry name" value="Dihydrodipicolinate Reductase, domain 2"/>
    <property type="match status" value="1"/>
</dbReference>
<evidence type="ECO:0000256" key="1">
    <source>
        <dbReference type="ARBA" id="ARBA00004937"/>
    </source>
</evidence>
<proteinExistence type="inferred from homology"/>
<evidence type="ECO:0000313" key="10">
    <source>
        <dbReference type="EMBL" id="MBJ6127483.1"/>
    </source>
</evidence>
<feature type="binding site" evidence="7">
    <location>
        <position position="248"/>
    </location>
    <ligand>
        <name>substrate</name>
    </ligand>
</feature>
<evidence type="ECO:0000259" key="8">
    <source>
        <dbReference type="Pfam" id="PF00479"/>
    </source>
</evidence>
<name>A0ABS0Y598_9HYPH</name>
<dbReference type="PROSITE" id="PS00069">
    <property type="entry name" value="G6P_DEHYDROGENASE"/>
    <property type="match status" value="1"/>
</dbReference>
<comment type="caution">
    <text evidence="10">The sequence shown here is derived from an EMBL/GenBank/DDBJ whole genome shotgun (WGS) entry which is preliminary data.</text>
</comment>
<organism evidence="10 11">
    <name type="scientific">Microvirga splendida</name>
    <dbReference type="NCBI Taxonomy" id="2795727"/>
    <lineage>
        <taxon>Bacteria</taxon>
        <taxon>Pseudomonadati</taxon>
        <taxon>Pseudomonadota</taxon>
        <taxon>Alphaproteobacteria</taxon>
        <taxon>Hyphomicrobiales</taxon>
        <taxon>Methylobacteriaceae</taxon>
        <taxon>Microvirga</taxon>
    </lineage>
</organism>
<gene>
    <name evidence="7" type="primary">zwf</name>
    <name evidence="10" type="ORF">JAO75_18945</name>
</gene>
<dbReference type="InterPro" id="IPR022675">
    <property type="entry name" value="G6P_DH_C"/>
</dbReference>
<feature type="binding site" evidence="7">
    <location>
        <position position="161"/>
    </location>
    <ligand>
        <name>NADP(+)</name>
        <dbReference type="ChEBI" id="CHEBI:58349"/>
    </ligand>
</feature>
<evidence type="ECO:0000256" key="2">
    <source>
        <dbReference type="ARBA" id="ARBA00009975"/>
    </source>
</evidence>
<feature type="binding site" evidence="7">
    <location>
        <position position="195"/>
    </location>
    <ligand>
        <name>substrate</name>
    </ligand>
</feature>
<dbReference type="Proteomes" id="UP000620670">
    <property type="component" value="Unassembled WGS sequence"/>
</dbReference>
<feature type="domain" description="Glucose-6-phosphate dehydrogenase C-terminal" evidence="9">
    <location>
        <begin position="203"/>
        <end position="501"/>
    </location>
</feature>
<dbReference type="InterPro" id="IPR022674">
    <property type="entry name" value="G6P_DH_NAD-bd"/>
</dbReference>
<feature type="binding site" evidence="7">
    <location>
        <position position="353"/>
    </location>
    <ligand>
        <name>substrate</name>
    </ligand>
</feature>
<dbReference type="NCBIfam" id="TIGR00871">
    <property type="entry name" value="zwf"/>
    <property type="match status" value="1"/>
</dbReference>
<dbReference type="PRINTS" id="PR00079">
    <property type="entry name" value="G6PDHDRGNASE"/>
</dbReference>
<feature type="binding site" evidence="7">
    <location>
        <position position="229"/>
    </location>
    <ligand>
        <name>substrate</name>
    </ligand>
</feature>
<feature type="binding site" evidence="7">
    <location>
        <position position="191"/>
    </location>
    <ligand>
        <name>substrate</name>
    </ligand>
</feature>
<evidence type="ECO:0000256" key="7">
    <source>
        <dbReference type="HAMAP-Rule" id="MF_00966"/>
    </source>
</evidence>
<dbReference type="RefSeq" id="WP_199050707.1">
    <property type="nucleotide sequence ID" value="NZ_JAELXT010000026.1"/>
</dbReference>
<evidence type="ECO:0000256" key="5">
    <source>
        <dbReference type="ARBA" id="ARBA00023002"/>
    </source>
</evidence>
<dbReference type="InterPro" id="IPR001282">
    <property type="entry name" value="G6P_DH"/>
</dbReference>
<protein>
    <recommendedName>
        <fullName evidence="7">Glucose-6-phosphate 1-dehydrogenase</fullName>
        <shortName evidence="7">G6PD</shortName>
        <ecNumber evidence="7">1.1.1.49</ecNumber>
    </recommendedName>
</protein>
<comment type="caution">
    <text evidence="7">Lacks conserved residue(s) required for the propagation of feature annotation.</text>
</comment>
<dbReference type="SUPFAM" id="SSF55347">
    <property type="entry name" value="Glyceraldehyde-3-phosphate dehydrogenase-like, C-terminal domain"/>
    <property type="match status" value="1"/>
</dbReference>
<dbReference type="InterPro" id="IPR036291">
    <property type="entry name" value="NAD(P)-bd_dom_sf"/>
</dbReference>
<keyword evidence="6 7" id="KW-0119">Carbohydrate metabolism</keyword>
<evidence type="ECO:0000256" key="6">
    <source>
        <dbReference type="ARBA" id="ARBA00023277"/>
    </source>
</evidence>
<dbReference type="Pfam" id="PF02781">
    <property type="entry name" value="G6PD_C"/>
    <property type="match status" value="1"/>
</dbReference>
<dbReference type="PANTHER" id="PTHR23429:SF0">
    <property type="entry name" value="GLUCOSE-6-PHOSPHATE 1-DEHYDROGENASE"/>
    <property type="match status" value="1"/>
</dbReference>
<keyword evidence="3 7" id="KW-0313">Glucose metabolism</keyword>
<comment type="function">
    <text evidence="7">Catalyzes the oxidation of glucose 6-phosphate to 6-phosphogluconolactone.</text>
</comment>
<feature type="active site" description="Proton acceptor" evidence="7">
    <location>
        <position position="253"/>
    </location>
</feature>
<sequence>MTRSPAPAADRCCFVIFGASGDLTSRLLLPALYNLAATGLLPERFAIVGVARSVHTAEEFRQDLLDALQAHATREVDPQLAQRLVAHAAYVSGSIDDAETFSKLRTALEEIEATAGTQGNRLFYLAMPPDTFELIARQLARAGLSQEEPSGTPWRRVVVEKPFGTDLASARALNRALLEVLTEDQIYRIDHYLGKETVQNILLLRFANGLFEPIWNRNHIDHVQITVAETVNVERRGRFYDRTGALRDMVPNHLFQLLALIAMEPPARFEAERVRNAKAEALAAIRIPSEAEALANSVRGQYRAGRVHDEPVVAYREAEHVAPGSVTETYAALRLEVDNWRWAGVPFYLRTGKALSVRRTEVAIKFKQAPISMFEQTSVDRLGQNFLVLRIQPNEGITLRFNAKVPGPVLAAESVDMTFKYKDHFDVAPSTGYETLIYDCMTGDALHFQRADGVEAGWAVVQPFLDAWSKAGAKGLEFYPAGSSGPEEAGFLLARDSRRWRVIE</sequence>
<feature type="binding site" evidence="7">
    <location>
        <position position="52"/>
    </location>
    <ligand>
        <name>NADP(+)</name>
        <dbReference type="ChEBI" id="CHEBI:58349"/>
    </ligand>
</feature>
<keyword evidence="11" id="KW-1185">Reference proteome</keyword>
<dbReference type="Pfam" id="PF00479">
    <property type="entry name" value="G6PD_N"/>
    <property type="match status" value="1"/>
</dbReference>
<dbReference type="InterPro" id="IPR019796">
    <property type="entry name" value="G6P_DH_AS"/>
</dbReference>
<evidence type="ECO:0000256" key="4">
    <source>
        <dbReference type="ARBA" id="ARBA00022857"/>
    </source>
</evidence>
<reference evidence="11" key="1">
    <citation type="submission" date="2020-12" db="EMBL/GenBank/DDBJ databases">
        <title>Hymenobacter sp.</title>
        <authorList>
            <person name="Kim M.K."/>
        </authorList>
    </citation>
    <scope>NUCLEOTIDE SEQUENCE [LARGE SCALE GENOMIC DNA]</scope>
    <source>
        <strain evidence="11">BT325</strain>
    </source>
</reference>
<accession>A0ABS0Y598</accession>
<dbReference type="EMBL" id="JAELXT010000026">
    <property type="protein sequence ID" value="MBJ6127483.1"/>
    <property type="molecule type" value="Genomic_DNA"/>
</dbReference>
<dbReference type="GO" id="GO:0004345">
    <property type="term" value="F:glucose-6-phosphate dehydrogenase activity"/>
    <property type="evidence" value="ECO:0007669"/>
    <property type="project" value="UniProtKB-EC"/>
</dbReference>
<comment type="similarity">
    <text evidence="2 7">Belongs to the glucose-6-phosphate dehydrogenase family.</text>
</comment>
<evidence type="ECO:0000256" key="3">
    <source>
        <dbReference type="ARBA" id="ARBA00022526"/>
    </source>
</evidence>
<comment type="catalytic activity">
    <reaction evidence="7">
        <text>D-glucose 6-phosphate + NADP(+) = 6-phospho-D-glucono-1,5-lactone + NADPH + H(+)</text>
        <dbReference type="Rhea" id="RHEA:15841"/>
        <dbReference type="ChEBI" id="CHEBI:15378"/>
        <dbReference type="ChEBI" id="CHEBI:57783"/>
        <dbReference type="ChEBI" id="CHEBI:57955"/>
        <dbReference type="ChEBI" id="CHEBI:58349"/>
        <dbReference type="ChEBI" id="CHEBI:61548"/>
        <dbReference type="EC" id="1.1.1.49"/>
    </reaction>
</comment>
<dbReference type="PIRSF" id="PIRSF000110">
    <property type="entry name" value="G6PD"/>
    <property type="match status" value="1"/>
</dbReference>
<feature type="domain" description="Glucose-6-phosphate dehydrogenase NAD-binding" evidence="8">
    <location>
        <begin position="15"/>
        <end position="200"/>
    </location>
</feature>